<protein>
    <submittedName>
        <fullName evidence="1">Uncharacterized protein</fullName>
    </submittedName>
</protein>
<dbReference type="Proteomes" id="UP001302349">
    <property type="component" value="Chromosome"/>
</dbReference>
<dbReference type="RefSeq" id="WP_317489227.1">
    <property type="nucleotide sequence ID" value="NZ_CP136051.1"/>
</dbReference>
<sequence>MAEYIISIDEESKKGKALKALLENAQELNIAKLRAYTEEGEDDAFADLLEEELKTNEFVSKDMIMKSLKANESNLRKKTT</sequence>
<keyword evidence="2" id="KW-1185">Reference proteome</keyword>
<organism evidence="1 2">
    <name type="scientific">Imperialibacter roseus</name>
    <dbReference type="NCBI Taxonomy" id="1324217"/>
    <lineage>
        <taxon>Bacteria</taxon>
        <taxon>Pseudomonadati</taxon>
        <taxon>Bacteroidota</taxon>
        <taxon>Cytophagia</taxon>
        <taxon>Cytophagales</taxon>
        <taxon>Flammeovirgaceae</taxon>
        <taxon>Imperialibacter</taxon>
    </lineage>
</organism>
<reference evidence="1 2" key="1">
    <citation type="journal article" date="2023" name="Microbiol. Resour. Announc.">
        <title>Complete Genome Sequence of Imperialibacter roseus strain P4T.</title>
        <authorList>
            <person name="Tizabi D.R."/>
            <person name="Bachvaroff T."/>
            <person name="Hill R.T."/>
        </authorList>
    </citation>
    <scope>NUCLEOTIDE SEQUENCE [LARGE SCALE GENOMIC DNA]</scope>
    <source>
        <strain evidence="1 2">P4T</strain>
    </source>
</reference>
<accession>A0ABZ0IPS4</accession>
<dbReference type="EMBL" id="CP136051">
    <property type="protein sequence ID" value="WOK06507.1"/>
    <property type="molecule type" value="Genomic_DNA"/>
</dbReference>
<name>A0ABZ0IPS4_9BACT</name>
<evidence type="ECO:0000313" key="1">
    <source>
        <dbReference type="EMBL" id="WOK06507.1"/>
    </source>
</evidence>
<gene>
    <name evidence="1" type="ORF">RT717_25880</name>
</gene>
<evidence type="ECO:0000313" key="2">
    <source>
        <dbReference type="Proteomes" id="UP001302349"/>
    </source>
</evidence>
<proteinExistence type="predicted"/>